<dbReference type="PANTHER" id="PTHR45033">
    <property type="match status" value="1"/>
</dbReference>
<dbReference type="PANTHER" id="PTHR45033:SF2">
    <property type="entry name" value="ZINC-TYPE ALCOHOL DEHYDROGENASE-LIKE PROTEIN C1773.06C"/>
    <property type="match status" value="1"/>
</dbReference>
<protein>
    <recommendedName>
        <fullName evidence="1">Enoyl reductase (ER) domain-containing protein</fullName>
    </recommendedName>
</protein>
<dbReference type="InterPro" id="IPR020843">
    <property type="entry name" value="ER"/>
</dbReference>
<gene>
    <name evidence="2" type="ORF">BKA59DRAFT_527097</name>
</gene>
<sequence length="360" mass="38886">MARQWILDDQQGYDLSLRYEDNIPLPSKEDLGTHEVLVKLHAASLNYRDVVIAGSSNIGSIKPPMTPLCDGAGSVEAVGSQVKTLKPGDRVITFPAPDVVDQRGSEGQSGMADVPTMLGLGTQGTLRSHGVFSESALVHAPKSLSWLQAATLPVTWLTAWNALSDLKSSQIGPKTWILVQGTGGVSVAMLQLASALGLTVVATTSSEEKAAKLKDLGAIHVINYRENPTDWGKQAKALTPNGRGFDMIVDIGGNETLRHSLAAVRPYGSIQIVGAVGQGTEPVSMMEALMCTCTIRGFLMGSQDQFNELVEFIDQKKLQPCFDDTLFELAEAKSAYKRLDERKHFAKVVIRIDHPENQGY</sequence>
<dbReference type="InterPro" id="IPR011032">
    <property type="entry name" value="GroES-like_sf"/>
</dbReference>
<dbReference type="InterPro" id="IPR013154">
    <property type="entry name" value="ADH-like_N"/>
</dbReference>
<dbReference type="SUPFAM" id="SSF51735">
    <property type="entry name" value="NAD(P)-binding Rossmann-fold domains"/>
    <property type="match status" value="1"/>
</dbReference>
<comment type="caution">
    <text evidence="2">The sequence shown here is derived from an EMBL/GenBank/DDBJ whole genome shotgun (WGS) entry which is preliminary data.</text>
</comment>
<dbReference type="Gene3D" id="3.40.50.720">
    <property type="entry name" value="NAD(P)-binding Rossmann-like Domain"/>
    <property type="match status" value="1"/>
</dbReference>
<keyword evidence="3" id="KW-1185">Reference proteome</keyword>
<name>A0A8K0WB35_9HYPO</name>
<dbReference type="Gene3D" id="3.90.180.10">
    <property type="entry name" value="Medium-chain alcohol dehydrogenases, catalytic domain"/>
    <property type="match status" value="1"/>
</dbReference>
<dbReference type="AlphaFoldDB" id="A0A8K0WB35"/>
<evidence type="ECO:0000313" key="3">
    <source>
        <dbReference type="Proteomes" id="UP000813427"/>
    </source>
</evidence>
<organism evidence="2 3">
    <name type="scientific">Fusarium tricinctum</name>
    <dbReference type="NCBI Taxonomy" id="61284"/>
    <lineage>
        <taxon>Eukaryota</taxon>
        <taxon>Fungi</taxon>
        <taxon>Dikarya</taxon>
        <taxon>Ascomycota</taxon>
        <taxon>Pezizomycotina</taxon>
        <taxon>Sordariomycetes</taxon>
        <taxon>Hypocreomycetidae</taxon>
        <taxon>Hypocreales</taxon>
        <taxon>Nectriaceae</taxon>
        <taxon>Fusarium</taxon>
        <taxon>Fusarium tricinctum species complex</taxon>
    </lineage>
</organism>
<dbReference type="Pfam" id="PF00107">
    <property type="entry name" value="ADH_zinc_N"/>
    <property type="match status" value="1"/>
</dbReference>
<dbReference type="InterPro" id="IPR013149">
    <property type="entry name" value="ADH-like_C"/>
</dbReference>
<dbReference type="Proteomes" id="UP000813427">
    <property type="component" value="Unassembled WGS sequence"/>
</dbReference>
<dbReference type="EMBL" id="JAGPXF010000004">
    <property type="protein sequence ID" value="KAH7245450.1"/>
    <property type="molecule type" value="Genomic_DNA"/>
</dbReference>
<accession>A0A8K0WB35</accession>
<dbReference type="OrthoDB" id="9930022at2759"/>
<dbReference type="CDD" id="cd08276">
    <property type="entry name" value="MDR7"/>
    <property type="match status" value="1"/>
</dbReference>
<dbReference type="GO" id="GO:0016491">
    <property type="term" value="F:oxidoreductase activity"/>
    <property type="evidence" value="ECO:0007669"/>
    <property type="project" value="InterPro"/>
</dbReference>
<dbReference type="SMART" id="SM00829">
    <property type="entry name" value="PKS_ER"/>
    <property type="match status" value="1"/>
</dbReference>
<dbReference type="InterPro" id="IPR052711">
    <property type="entry name" value="Zinc_ADH-like"/>
</dbReference>
<dbReference type="InterPro" id="IPR036291">
    <property type="entry name" value="NAD(P)-bd_dom_sf"/>
</dbReference>
<evidence type="ECO:0000259" key="1">
    <source>
        <dbReference type="SMART" id="SM00829"/>
    </source>
</evidence>
<dbReference type="Pfam" id="PF08240">
    <property type="entry name" value="ADH_N"/>
    <property type="match status" value="1"/>
</dbReference>
<evidence type="ECO:0000313" key="2">
    <source>
        <dbReference type="EMBL" id="KAH7245450.1"/>
    </source>
</evidence>
<reference evidence="2" key="1">
    <citation type="journal article" date="2021" name="Nat. Commun.">
        <title>Genetic determinants of endophytism in the Arabidopsis root mycobiome.</title>
        <authorList>
            <person name="Mesny F."/>
            <person name="Miyauchi S."/>
            <person name="Thiergart T."/>
            <person name="Pickel B."/>
            <person name="Atanasova L."/>
            <person name="Karlsson M."/>
            <person name="Huettel B."/>
            <person name="Barry K.W."/>
            <person name="Haridas S."/>
            <person name="Chen C."/>
            <person name="Bauer D."/>
            <person name="Andreopoulos W."/>
            <person name="Pangilinan J."/>
            <person name="LaButti K."/>
            <person name="Riley R."/>
            <person name="Lipzen A."/>
            <person name="Clum A."/>
            <person name="Drula E."/>
            <person name="Henrissat B."/>
            <person name="Kohler A."/>
            <person name="Grigoriev I.V."/>
            <person name="Martin F.M."/>
            <person name="Hacquard S."/>
        </authorList>
    </citation>
    <scope>NUCLEOTIDE SEQUENCE</scope>
    <source>
        <strain evidence="2">MPI-SDFR-AT-0068</strain>
    </source>
</reference>
<proteinExistence type="predicted"/>
<dbReference type="SUPFAM" id="SSF50129">
    <property type="entry name" value="GroES-like"/>
    <property type="match status" value="1"/>
</dbReference>
<feature type="domain" description="Enoyl reductase (ER)" evidence="1">
    <location>
        <begin position="14"/>
        <end position="350"/>
    </location>
</feature>